<feature type="domain" description="Flagellar basal-body/hook protein C-terminal" evidence="6">
    <location>
        <begin position="347"/>
        <end position="391"/>
    </location>
</feature>
<dbReference type="Pfam" id="PF06429">
    <property type="entry name" value="Flg_bbr_C"/>
    <property type="match status" value="1"/>
</dbReference>
<feature type="domain" description="Flagellar basal body rod protein N-terminal" evidence="5">
    <location>
        <begin position="5"/>
        <end position="35"/>
    </location>
</feature>
<proteinExistence type="inferred from homology"/>
<dbReference type="GO" id="GO:0009424">
    <property type="term" value="C:bacterial-type flagellum hook"/>
    <property type="evidence" value="ECO:0007669"/>
    <property type="project" value="TreeGrafter"/>
</dbReference>
<dbReference type="Pfam" id="PF00460">
    <property type="entry name" value="Flg_bb_rod"/>
    <property type="match status" value="1"/>
</dbReference>
<dbReference type="InterPro" id="IPR037925">
    <property type="entry name" value="FlgE/F/G-like"/>
</dbReference>
<keyword evidence="3 4" id="KW-0975">Bacterial flagellum</keyword>
<dbReference type="RefSeq" id="WP_076403297.1">
    <property type="nucleotide sequence ID" value="NZ_FTMI01000001.1"/>
</dbReference>
<dbReference type="AlphaFoldDB" id="A0A1N6N5G9"/>
<keyword evidence="8" id="KW-0966">Cell projection</keyword>
<evidence type="ECO:0000256" key="2">
    <source>
        <dbReference type="ARBA" id="ARBA00009677"/>
    </source>
</evidence>
<gene>
    <name evidence="8" type="ORF">SAMN05518682_0161</name>
</gene>
<dbReference type="SUPFAM" id="SSF117143">
    <property type="entry name" value="Flagellar hook protein flgE"/>
    <property type="match status" value="1"/>
</dbReference>
<reference evidence="9" key="1">
    <citation type="submission" date="2017-01" db="EMBL/GenBank/DDBJ databases">
        <authorList>
            <person name="Varghese N."/>
            <person name="Submissions S."/>
        </authorList>
    </citation>
    <scope>NUCLEOTIDE SEQUENCE [LARGE SCALE GENOMIC DNA]</scope>
    <source>
        <strain evidence="9">3bp</strain>
    </source>
</reference>
<comment type="similarity">
    <text evidence="2 4">Belongs to the flagella basal body rod proteins family.</text>
</comment>
<dbReference type="InterPro" id="IPR053967">
    <property type="entry name" value="LlgE_F_G-like_D1"/>
</dbReference>
<comment type="function">
    <text evidence="4">A flexible structure which links the flagellar filament to the drive apparatus in the basal body.</text>
</comment>
<sequence>MLRSLNTGISGLRAHQNMLDVTGNNIANVNTTGFKSSRTQFQDTLSQLVAAGVAPDQQVGGANPAQIGLGVTTAAITTQFTQGAAQTTGVPTDLMIDGDGFFVVERGGQAYYTRNGGFTFDGAGRLVNASGDLVQGWTATDGVVNTSSPLGNLTIPVGDVIPPRATTGVTFGGNLPSDAADGTELVRDVEVFDAAGRASKLSLVFTAAAGGWSVSARDGATGATLAGPQALTFTGGALTGGGSLAVGGVTVGLDGLTSYAGLSNVAVASKDGGAAGSLTSYSVSGDGSIVGRYSNGRTEVLGQVALATFTNAGGLEKAGDSLFAATQYSGDLLVGAAGDPGLGSITAGALEMSNVDLSQEFTNLIVSQRGFQANSRVITTSDEVLTELVNLKR</sequence>
<evidence type="ECO:0000259" key="5">
    <source>
        <dbReference type="Pfam" id="PF00460"/>
    </source>
</evidence>
<evidence type="ECO:0000259" key="6">
    <source>
        <dbReference type="Pfam" id="PF06429"/>
    </source>
</evidence>
<organism evidence="8 9">
    <name type="scientific">Cellulosimicrobium aquatile</name>
    <dbReference type="NCBI Taxonomy" id="1612203"/>
    <lineage>
        <taxon>Bacteria</taxon>
        <taxon>Bacillati</taxon>
        <taxon>Actinomycetota</taxon>
        <taxon>Actinomycetes</taxon>
        <taxon>Micrococcales</taxon>
        <taxon>Promicromonosporaceae</taxon>
        <taxon>Cellulosimicrobium</taxon>
    </lineage>
</organism>
<dbReference type="GeneID" id="66334837"/>
<dbReference type="NCBIfam" id="TIGR03506">
    <property type="entry name" value="FlgEFG_subfam"/>
    <property type="match status" value="1"/>
</dbReference>
<dbReference type="Pfam" id="PF22692">
    <property type="entry name" value="LlgE_F_G_D1"/>
    <property type="match status" value="1"/>
</dbReference>
<dbReference type="Proteomes" id="UP000186235">
    <property type="component" value="Unassembled WGS sequence"/>
</dbReference>
<keyword evidence="8" id="KW-0282">Flagellum</keyword>
<protein>
    <recommendedName>
        <fullName evidence="4">Flagellar hook protein FlgE</fullName>
    </recommendedName>
</protein>
<dbReference type="EMBL" id="FTMI01000001">
    <property type="protein sequence ID" value="SIP87316.1"/>
    <property type="molecule type" value="Genomic_DNA"/>
</dbReference>
<dbReference type="GO" id="GO:0009425">
    <property type="term" value="C:bacterial-type flagellum basal body"/>
    <property type="evidence" value="ECO:0007669"/>
    <property type="project" value="UniProtKB-SubCell"/>
</dbReference>
<keyword evidence="8" id="KW-0969">Cilium</keyword>
<keyword evidence="9" id="KW-1185">Reference proteome</keyword>
<dbReference type="InterPro" id="IPR010930">
    <property type="entry name" value="Flg_bb/hook_C_dom"/>
</dbReference>
<accession>A0A1N6N5G9</accession>
<dbReference type="PANTHER" id="PTHR30435:SF1">
    <property type="entry name" value="FLAGELLAR HOOK PROTEIN FLGE"/>
    <property type="match status" value="1"/>
</dbReference>
<dbReference type="GO" id="GO:0005829">
    <property type="term" value="C:cytosol"/>
    <property type="evidence" value="ECO:0007669"/>
    <property type="project" value="TreeGrafter"/>
</dbReference>
<comment type="subcellular location">
    <subcellularLocation>
        <location evidence="1 4">Bacterial flagellum basal body</location>
    </subcellularLocation>
</comment>
<dbReference type="InterPro" id="IPR001444">
    <property type="entry name" value="Flag_bb_rod_N"/>
</dbReference>
<name>A0A1N6N5G9_9MICO</name>
<evidence type="ECO:0000259" key="7">
    <source>
        <dbReference type="Pfam" id="PF22692"/>
    </source>
</evidence>
<evidence type="ECO:0000256" key="4">
    <source>
        <dbReference type="RuleBase" id="RU362116"/>
    </source>
</evidence>
<dbReference type="PANTHER" id="PTHR30435">
    <property type="entry name" value="FLAGELLAR PROTEIN"/>
    <property type="match status" value="1"/>
</dbReference>
<evidence type="ECO:0000313" key="9">
    <source>
        <dbReference type="Proteomes" id="UP000186235"/>
    </source>
</evidence>
<evidence type="ECO:0000256" key="3">
    <source>
        <dbReference type="ARBA" id="ARBA00023143"/>
    </source>
</evidence>
<evidence type="ECO:0000256" key="1">
    <source>
        <dbReference type="ARBA" id="ARBA00004117"/>
    </source>
</evidence>
<dbReference type="GO" id="GO:0071978">
    <property type="term" value="P:bacterial-type flagellum-dependent swarming motility"/>
    <property type="evidence" value="ECO:0007669"/>
    <property type="project" value="TreeGrafter"/>
</dbReference>
<feature type="domain" description="Flagellar hook protein FlgE/F/G-like D1" evidence="7">
    <location>
        <begin position="95"/>
        <end position="156"/>
    </location>
</feature>
<evidence type="ECO:0000313" key="8">
    <source>
        <dbReference type="EMBL" id="SIP87316.1"/>
    </source>
</evidence>
<dbReference type="InterPro" id="IPR020013">
    <property type="entry name" value="Flagellar_FlgE/F/G"/>
</dbReference>